<evidence type="ECO:0000313" key="2">
    <source>
        <dbReference type="Proteomes" id="UP000561326"/>
    </source>
</evidence>
<dbReference type="Pfam" id="PF06908">
    <property type="entry name" value="YpsA"/>
    <property type="match status" value="1"/>
</dbReference>
<gene>
    <name evidence="1" type="ORF">HF838_15000</name>
</gene>
<sequence>MLRRLLITGYKPHELGIFNSKHPGIDYIKKAIKKRLIAFMEEEQINDF</sequence>
<protein>
    <submittedName>
        <fullName evidence="1">DUF1273 family protein</fullName>
    </submittedName>
</protein>
<comment type="caution">
    <text evidence="1">The sequence shown here is derived from an EMBL/GenBank/DDBJ whole genome shotgun (WGS) entry which is preliminary data.</text>
</comment>
<proteinExistence type="predicted"/>
<dbReference type="SUPFAM" id="SSF102405">
    <property type="entry name" value="MCP/YpsA-like"/>
    <property type="match status" value="1"/>
</dbReference>
<organism evidence="1 2">
    <name type="scientific">Aneurinibacillus aneurinilyticus</name>
    <name type="common">Bacillus aneurinolyticus</name>
    <dbReference type="NCBI Taxonomy" id="1391"/>
    <lineage>
        <taxon>Bacteria</taxon>
        <taxon>Bacillati</taxon>
        <taxon>Bacillota</taxon>
        <taxon>Bacilli</taxon>
        <taxon>Bacillales</taxon>
        <taxon>Paenibacillaceae</taxon>
        <taxon>Aneurinibacillus group</taxon>
        <taxon>Aneurinibacillus</taxon>
    </lineage>
</organism>
<dbReference type="OrthoDB" id="2301957at2"/>
<accession>A0A848D120</accession>
<dbReference type="Gene3D" id="3.40.50.450">
    <property type="match status" value="1"/>
</dbReference>
<evidence type="ECO:0000313" key="1">
    <source>
        <dbReference type="EMBL" id="NME99546.1"/>
    </source>
</evidence>
<dbReference type="Proteomes" id="UP000561326">
    <property type="component" value="Unassembled WGS sequence"/>
</dbReference>
<dbReference type="InterPro" id="IPR010697">
    <property type="entry name" value="YspA"/>
</dbReference>
<reference evidence="1 2" key="1">
    <citation type="submission" date="2020-04" db="EMBL/GenBank/DDBJ databases">
        <authorList>
            <person name="Hitch T.C.A."/>
            <person name="Wylensek D."/>
            <person name="Clavel T."/>
        </authorList>
    </citation>
    <scope>NUCLEOTIDE SEQUENCE [LARGE SCALE GENOMIC DNA]</scope>
    <source>
        <strain evidence="1 2">WB01_D5_05</strain>
    </source>
</reference>
<dbReference type="AlphaFoldDB" id="A0A848D120"/>
<dbReference type="EMBL" id="JABAGO010000030">
    <property type="protein sequence ID" value="NME99546.1"/>
    <property type="molecule type" value="Genomic_DNA"/>
</dbReference>
<name>A0A848D120_ANEAE</name>